<sequence>MLLEWMMNGHAILYTGVTLAFWSTILVVGICYTIFDLGFRFDVAWFLTETSPFMWASLGIGLAISLSVVGAAWGIYITGSSIIGGGVKAPRIKTKNLVSIIFCEAVAIYGIIMAIVISNMAESFSGTTPETIGARNYQAGYSMFGAGLTVGFSNLFCGICVGIVGSGAALADAQNASLFVKILIVEIFGSAIGLFGVIVAILQVNETSCFFFFSFFMSSQSFLFSPQR</sequence>
<reference evidence="1" key="1">
    <citation type="submission" date="2022-04" db="EMBL/GenBank/DDBJ databases">
        <title>Jade perch genome.</title>
        <authorList>
            <person name="Chao B."/>
        </authorList>
    </citation>
    <scope>NUCLEOTIDE SEQUENCE</scope>
    <source>
        <strain evidence="1">CB-2022</strain>
    </source>
</reference>
<dbReference type="Proteomes" id="UP000831701">
    <property type="component" value="Chromosome 3"/>
</dbReference>
<accession>A0ACB8X404</accession>
<comment type="caution">
    <text evidence="1">The sequence shown here is derived from an EMBL/GenBank/DDBJ whole genome shotgun (WGS) entry which is preliminary data.</text>
</comment>
<evidence type="ECO:0000313" key="2">
    <source>
        <dbReference type="Proteomes" id="UP000831701"/>
    </source>
</evidence>
<keyword evidence="2" id="KW-1185">Reference proteome</keyword>
<proteinExistence type="predicted"/>
<organism evidence="1 2">
    <name type="scientific">Scortum barcoo</name>
    <name type="common">barcoo grunter</name>
    <dbReference type="NCBI Taxonomy" id="214431"/>
    <lineage>
        <taxon>Eukaryota</taxon>
        <taxon>Metazoa</taxon>
        <taxon>Chordata</taxon>
        <taxon>Craniata</taxon>
        <taxon>Vertebrata</taxon>
        <taxon>Euteleostomi</taxon>
        <taxon>Actinopterygii</taxon>
        <taxon>Neopterygii</taxon>
        <taxon>Teleostei</taxon>
        <taxon>Neoteleostei</taxon>
        <taxon>Acanthomorphata</taxon>
        <taxon>Eupercaria</taxon>
        <taxon>Centrarchiformes</taxon>
        <taxon>Terapontoidei</taxon>
        <taxon>Terapontidae</taxon>
        <taxon>Scortum</taxon>
    </lineage>
</organism>
<protein>
    <submittedName>
        <fullName evidence="1">Uncharacterized protein</fullName>
    </submittedName>
</protein>
<gene>
    <name evidence="1" type="ORF">L3Q82_021375</name>
</gene>
<name>A0ACB8X404_9TELE</name>
<dbReference type="EMBL" id="CM041533">
    <property type="protein sequence ID" value="KAI3374846.1"/>
    <property type="molecule type" value="Genomic_DNA"/>
</dbReference>
<evidence type="ECO:0000313" key="1">
    <source>
        <dbReference type="EMBL" id="KAI3374846.1"/>
    </source>
</evidence>